<dbReference type="Proteomes" id="UP000285961">
    <property type="component" value="Unassembled WGS sequence"/>
</dbReference>
<dbReference type="EMBL" id="QZKI01000099">
    <property type="protein sequence ID" value="RJP67783.1"/>
    <property type="molecule type" value="Genomic_DNA"/>
</dbReference>
<keyword evidence="2" id="KW-0732">Signal</keyword>
<dbReference type="InterPro" id="IPR027304">
    <property type="entry name" value="Trigger_fact/SurA_dom_sf"/>
</dbReference>
<feature type="domain" description="PpiC" evidence="3">
    <location>
        <begin position="180"/>
        <end position="281"/>
    </location>
</feature>
<evidence type="ECO:0000256" key="2">
    <source>
        <dbReference type="SAM" id="SignalP"/>
    </source>
</evidence>
<dbReference type="PANTHER" id="PTHR47245:SF2">
    <property type="entry name" value="PEPTIDYL-PROLYL CIS-TRANS ISOMERASE HP_0175-RELATED"/>
    <property type="match status" value="1"/>
</dbReference>
<evidence type="ECO:0000313" key="5">
    <source>
        <dbReference type="Proteomes" id="UP000285961"/>
    </source>
</evidence>
<evidence type="ECO:0000313" key="4">
    <source>
        <dbReference type="EMBL" id="RJP67783.1"/>
    </source>
</evidence>
<dbReference type="PROSITE" id="PS50198">
    <property type="entry name" value="PPIC_PPIASE_2"/>
    <property type="match status" value="1"/>
</dbReference>
<proteinExistence type="predicted"/>
<keyword evidence="1 4" id="KW-0413">Isomerase</keyword>
<sequence length="343" mass="39052">MYTKSGKFGWVLAALLALFMLVPNVSAEEDQPSEKRVAEVNGQAITQATFDKQMARVQQQVQLTGRQLDEAQLSEVKKEVLENLIDDELLLQESRSKEIKIDDAAVEAKVNALKERFPSEADFEKVLSQMNLTEEQLKAQFQRQMAVEQLIDAEVVQKITVSEEEQKTYYDENPDLFKQPEQVRARHILVKVDAQADEAQKAEAKKKIEDIQKKLKEGGDFAALAKEFSDCPSSAQGGDLGFFRRGQMVKPFDDAAFALKPGERSDIVETNFGYHIIEVTDKKSETMLSYDEIKDRLENYLKQQKVQKEVPIYVESLKGKAKIERFLSEPPKEEPTKEESPKE</sequence>
<dbReference type="Gene3D" id="3.10.50.40">
    <property type="match status" value="1"/>
</dbReference>
<dbReference type="GO" id="GO:0003755">
    <property type="term" value="F:peptidyl-prolyl cis-trans isomerase activity"/>
    <property type="evidence" value="ECO:0007669"/>
    <property type="project" value="UniProtKB-KW"/>
</dbReference>
<feature type="signal peptide" evidence="2">
    <location>
        <begin position="1"/>
        <end position="27"/>
    </location>
</feature>
<reference evidence="4 5" key="1">
    <citation type="journal article" date="2017" name="ISME J.">
        <title>Energy and carbon metabolisms in a deep terrestrial subsurface fluid microbial community.</title>
        <authorList>
            <person name="Momper L."/>
            <person name="Jungbluth S.P."/>
            <person name="Lee M.D."/>
            <person name="Amend J.P."/>
        </authorList>
    </citation>
    <scope>NUCLEOTIDE SEQUENCE [LARGE SCALE GENOMIC DNA]</scope>
    <source>
        <strain evidence="4">SURF_17</strain>
    </source>
</reference>
<dbReference type="InterPro" id="IPR046357">
    <property type="entry name" value="PPIase_dom_sf"/>
</dbReference>
<organism evidence="4 5">
    <name type="scientific">Candidatus Abyssobacteria bacterium SURF_17</name>
    <dbReference type="NCBI Taxonomy" id="2093361"/>
    <lineage>
        <taxon>Bacteria</taxon>
        <taxon>Pseudomonadati</taxon>
        <taxon>Candidatus Hydrogenedentota</taxon>
        <taxon>Candidatus Abyssobacteria</taxon>
    </lineage>
</organism>
<name>A0A419EU93_9BACT</name>
<dbReference type="InterPro" id="IPR000297">
    <property type="entry name" value="PPIase_PpiC"/>
</dbReference>
<dbReference type="Gene3D" id="1.10.4030.10">
    <property type="entry name" value="Porin chaperone SurA, peptide-binding domain"/>
    <property type="match status" value="1"/>
</dbReference>
<gene>
    <name evidence="4" type="ORF">C4532_14105</name>
</gene>
<dbReference type="AlphaFoldDB" id="A0A419EU93"/>
<dbReference type="PANTHER" id="PTHR47245">
    <property type="entry name" value="PEPTIDYLPROLYL ISOMERASE"/>
    <property type="match status" value="1"/>
</dbReference>
<evidence type="ECO:0000256" key="1">
    <source>
        <dbReference type="PROSITE-ProRule" id="PRU00278"/>
    </source>
</evidence>
<protein>
    <submittedName>
        <fullName evidence="4">Peptidylprolyl isomerase</fullName>
    </submittedName>
</protein>
<evidence type="ECO:0000259" key="3">
    <source>
        <dbReference type="PROSITE" id="PS50198"/>
    </source>
</evidence>
<dbReference type="InterPro" id="IPR050245">
    <property type="entry name" value="PrsA_foldase"/>
</dbReference>
<feature type="chain" id="PRO_5019037899" evidence="2">
    <location>
        <begin position="28"/>
        <end position="343"/>
    </location>
</feature>
<accession>A0A419EU93</accession>
<dbReference type="SUPFAM" id="SSF54534">
    <property type="entry name" value="FKBP-like"/>
    <property type="match status" value="1"/>
</dbReference>
<dbReference type="InterPro" id="IPR023058">
    <property type="entry name" value="PPIase_PpiC_CS"/>
</dbReference>
<dbReference type="PROSITE" id="PS01096">
    <property type="entry name" value="PPIC_PPIASE_1"/>
    <property type="match status" value="1"/>
</dbReference>
<dbReference type="SUPFAM" id="SSF109998">
    <property type="entry name" value="Triger factor/SurA peptide-binding domain-like"/>
    <property type="match status" value="1"/>
</dbReference>
<keyword evidence="1" id="KW-0697">Rotamase</keyword>
<dbReference type="Pfam" id="PF13624">
    <property type="entry name" value="SurA_N_3"/>
    <property type="match status" value="1"/>
</dbReference>
<dbReference type="Pfam" id="PF13616">
    <property type="entry name" value="Rotamase_3"/>
    <property type="match status" value="1"/>
</dbReference>
<comment type="caution">
    <text evidence="4">The sequence shown here is derived from an EMBL/GenBank/DDBJ whole genome shotgun (WGS) entry which is preliminary data.</text>
</comment>